<feature type="region of interest" description="Disordered" evidence="1">
    <location>
        <begin position="181"/>
        <end position="200"/>
    </location>
</feature>
<feature type="region of interest" description="Disordered" evidence="1">
    <location>
        <begin position="65"/>
        <end position="143"/>
    </location>
</feature>
<proteinExistence type="predicted"/>
<evidence type="ECO:0000313" key="2">
    <source>
        <dbReference type="EMBL" id="MPN31035.1"/>
    </source>
</evidence>
<dbReference type="AlphaFoldDB" id="A0A645GW59"/>
<accession>A0A645GW59</accession>
<sequence>MGRGEGQGRVQVGPGLVQGLTGQAVHQVQVEAFEVAGGQLDGGPGLVIVVDAPQRLEVARVEALDAQGQSRHPGGGEGGELAGLGGARIGLQGDLGPRSQGQSRPHRAEQALQGGTGEQAGGAAADEDGTHRPPPHQGQGRFQVGDQGIHIGVFGNRADAAPGLVGVEVAVGALAHAPGHVDVQRQGRRGDQAGGGRAGS</sequence>
<reference evidence="2" key="1">
    <citation type="submission" date="2019-08" db="EMBL/GenBank/DDBJ databases">
        <authorList>
            <person name="Kucharzyk K."/>
            <person name="Murdoch R.W."/>
            <person name="Higgins S."/>
            <person name="Loffler F."/>
        </authorList>
    </citation>
    <scope>NUCLEOTIDE SEQUENCE</scope>
</reference>
<feature type="compositionally biased region" description="Basic and acidic residues" evidence="1">
    <location>
        <begin position="182"/>
        <end position="191"/>
    </location>
</feature>
<feature type="compositionally biased region" description="Gly residues" evidence="1">
    <location>
        <begin position="73"/>
        <end position="88"/>
    </location>
</feature>
<organism evidence="2">
    <name type="scientific">bioreactor metagenome</name>
    <dbReference type="NCBI Taxonomy" id="1076179"/>
    <lineage>
        <taxon>unclassified sequences</taxon>
        <taxon>metagenomes</taxon>
        <taxon>ecological metagenomes</taxon>
    </lineage>
</organism>
<protein>
    <submittedName>
        <fullName evidence="2">Uncharacterized protein</fullName>
    </submittedName>
</protein>
<comment type="caution">
    <text evidence="2">The sequence shown here is derived from an EMBL/GenBank/DDBJ whole genome shotgun (WGS) entry which is preliminary data.</text>
</comment>
<evidence type="ECO:0000256" key="1">
    <source>
        <dbReference type="SAM" id="MobiDB-lite"/>
    </source>
</evidence>
<dbReference type="EMBL" id="VSSQ01082402">
    <property type="protein sequence ID" value="MPN31035.1"/>
    <property type="molecule type" value="Genomic_DNA"/>
</dbReference>
<name>A0A645GW59_9ZZZZ</name>
<gene>
    <name evidence="2" type="ORF">SDC9_178506</name>
</gene>